<dbReference type="PIRSF" id="PIRSF007858">
    <property type="entry name" value="ORC4"/>
    <property type="match status" value="1"/>
</dbReference>
<comment type="subcellular location">
    <subcellularLocation>
        <location evidence="1 10">Nucleus</location>
    </subcellularLocation>
</comment>
<dbReference type="GO" id="GO:0005524">
    <property type="term" value="F:ATP binding"/>
    <property type="evidence" value="ECO:0007669"/>
    <property type="project" value="UniProtKB-KW"/>
</dbReference>
<evidence type="ECO:0000256" key="1">
    <source>
        <dbReference type="ARBA" id="ARBA00004123"/>
    </source>
</evidence>
<sequence>MVVSGENTVSVQIKLIRKYLKLKIMEDNVTFRSNSSHHQERAHVYDLIKRSIANGESHSALMIGPRGCGKTTLVNSVLSQISKEVDVENDAIIVKLNGLIHHDDKVALKSITAQMKLENVVGDRVFGTFAENLSFLLSCLQSGADRQCRSMVFILEEFDMFCHSGRTQTLLYNLFDITHSKQAPMCVLGITNRIDVMELLEKRVKSRFSHRHIYLFPYEDLEAEARGNKPKSPLECCKQILVFLLSVPISLAGDKVDVVKKKTGRSKKKSISNEQPSELEEDLLPDEVVKRCNINMEQFKALDSDFLNDWNSHVQSLLDDERVVDSLEKMCYYTVNEQIFRNILFQIVSKLGTNKPYIDATDLVSIIDKTVTPEHRVMLLQSLSILELSLVIAMKHGMEIFDGQPMNFEMILHRYTKFANANSSTQTVPRPVILKAFEHLQALEIVLPVKSTDSIYNAADTTASRVQKEYKLYTLAVPIEDINEAVKNFKALPTEISHWYNNSVD</sequence>
<evidence type="ECO:0000256" key="6">
    <source>
        <dbReference type="ARBA" id="ARBA00022840"/>
    </source>
</evidence>
<evidence type="ECO:0000256" key="7">
    <source>
        <dbReference type="ARBA" id="ARBA00023125"/>
    </source>
</evidence>
<evidence type="ECO:0000256" key="8">
    <source>
        <dbReference type="ARBA" id="ARBA00023242"/>
    </source>
</evidence>
<dbReference type="InterPro" id="IPR003593">
    <property type="entry name" value="AAA+_ATPase"/>
</dbReference>
<reference evidence="12" key="2">
    <citation type="submission" date="2022-10" db="EMBL/GenBank/DDBJ databases">
        <authorList>
            <consortium name="ENA_rothamsted_submissions"/>
            <consortium name="culmorum"/>
            <person name="King R."/>
        </authorList>
    </citation>
    <scope>NUCLEOTIDE SEQUENCE</scope>
</reference>
<evidence type="ECO:0000313" key="13">
    <source>
        <dbReference type="Proteomes" id="UP001153714"/>
    </source>
</evidence>
<evidence type="ECO:0000256" key="4">
    <source>
        <dbReference type="ARBA" id="ARBA00022705"/>
    </source>
</evidence>
<dbReference type="Pfam" id="PF00004">
    <property type="entry name" value="AAA"/>
    <property type="match status" value="1"/>
</dbReference>
<evidence type="ECO:0000256" key="2">
    <source>
        <dbReference type="ARBA" id="ARBA00005334"/>
    </source>
</evidence>
<keyword evidence="4 10" id="KW-0235">DNA replication</keyword>
<dbReference type="SMART" id="SM00382">
    <property type="entry name" value="AAA"/>
    <property type="match status" value="1"/>
</dbReference>
<evidence type="ECO:0000256" key="5">
    <source>
        <dbReference type="ARBA" id="ARBA00022741"/>
    </source>
</evidence>
<keyword evidence="13" id="KW-1185">Reference proteome</keyword>
<proteinExistence type="inferred from homology"/>
<dbReference type="FunFam" id="3.40.50.300:FF:000649">
    <property type="entry name" value="Origin recognition complex subunit 4"/>
    <property type="match status" value="1"/>
</dbReference>
<dbReference type="GO" id="GO:0003688">
    <property type="term" value="F:DNA replication origin binding"/>
    <property type="evidence" value="ECO:0007669"/>
    <property type="project" value="TreeGrafter"/>
</dbReference>
<dbReference type="EMBL" id="OU893337">
    <property type="protein sequence ID" value="CAG9794223.1"/>
    <property type="molecule type" value="Genomic_DNA"/>
</dbReference>
<protein>
    <recommendedName>
        <fullName evidence="3 10">Origin recognition complex subunit 4</fullName>
    </recommendedName>
</protein>
<dbReference type="GO" id="GO:0006270">
    <property type="term" value="P:DNA replication initiation"/>
    <property type="evidence" value="ECO:0007669"/>
    <property type="project" value="TreeGrafter"/>
</dbReference>
<keyword evidence="7 10" id="KW-0238">DNA-binding</keyword>
<organism evidence="12 13">
    <name type="scientific">Diatraea saccharalis</name>
    <name type="common">sugarcane borer</name>
    <dbReference type="NCBI Taxonomy" id="40085"/>
    <lineage>
        <taxon>Eukaryota</taxon>
        <taxon>Metazoa</taxon>
        <taxon>Ecdysozoa</taxon>
        <taxon>Arthropoda</taxon>
        <taxon>Hexapoda</taxon>
        <taxon>Insecta</taxon>
        <taxon>Pterygota</taxon>
        <taxon>Neoptera</taxon>
        <taxon>Endopterygota</taxon>
        <taxon>Lepidoptera</taxon>
        <taxon>Glossata</taxon>
        <taxon>Ditrysia</taxon>
        <taxon>Pyraloidea</taxon>
        <taxon>Crambidae</taxon>
        <taxon>Crambinae</taxon>
        <taxon>Diatraea</taxon>
    </lineage>
</organism>
<name>A0A9N9WIC5_9NEOP</name>
<dbReference type="SUPFAM" id="SSF52540">
    <property type="entry name" value="P-loop containing nucleoside triphosphate hydrolases"/>
    <property type="match status" value="1"/>
</dbReference>
<dbReference type="Proteomes" id="UP001153714">
    <property type="component" value="Chromosome 6"/>
</dbReference>
<dbReference type="PANTHER" id="PTHR12087">
    <property type="entry name" value="ORIGIN RECOGNITION COMPLEX SUBUNIT 4"/>
    <property type="match status" value="1"/>
</dbReference>
<keyword evidence="5" id="KW-0547">Nucleotide-binding</keyword>
<gene>
    <name evidence="12" type="ORF">DIATSA_LOCUS11617</name>
</gene>
<keyword evidence="8 10" id="KW-0539">Nucleus</keyword>
<evidence type="ECO:0000256" key="3">
    <source>
        <dbReference type="ARBA" id="ARBA00019083"/>
    </source>
</evidence>
<dbReference type="GO" id="GO:0005737">
    <property type="term" value="C:cytoplasm"/>
    <property type="evidence" value="ECO:0007669"/>
    <property type="project" value="UniProtKB-ARBA"/>
</dbReference>
<dbReference type="AlphaFoldDB" id="A0A9N9WIC5"/>
<evidence type="ECO:0000313" key="12">
    <source>
        <dbReference type="EMBL" id="CAG9794223.1"/>
    </source>
</evidence>
<accession>A0A9N9WIC5</accession>
<dbReference type="Pfam" id="PF14629">
    <property type="entry name" value="ORC4_C"/>
    <property type="match status" value="1"/>
</dbReference>
<reference evidence="12" key="1">
    <citation type="submission" date="2021-12" db="EMBL/GenBank/DDBJ databases">
        <authorList>
            <person name="King R."/>
        </authorList>
    </citation>
    <scope>NUCLEOTIDE SEQUENCE</scope>
</reference>
<dbReference type="GO" id="GO:0005664">
    <property type="term" value="C:nuclear origin of replication recognition complex"/>
    <property type="evidence" value="ECO:0007669"/>
    <property type="project" value="TreeGrafter"/>
</dbReference>
<feature type="domain" description="AAA+ ATPase" evidence="11">
    <location>
        <begin position="56"/>
        <end position="219"/>
    </location>
</feature>
<evidence type="ECO:0000256" key="10">
    <source>
        <dbReference type="PIRNR" id="PIRNR007858"/>
    </source>
</evidence>
<dbReference type="OrthoDB" id="343623at2759"/>
<comment type="subunit">
    <text evidence="9">Component of ORC, a complex composed of at least 6 subunits: ORC1, ORC2, ORC3, ORC4, ORC5 and ORC6. ORC is regulated in a cell-cycle dependent manner. It is sequentially assembled at the exit from anaphase of mitosis and disassembled as cells enter S phase. Interacts with DBF4. Interacts with POLQ.</text>
</comment>
<dbReference type="InterPro" id="IPR032705">
    <property type="entry name" value="ORC4_C"/>
</dbReference>
<dbReference type="PANTHER" id="PTHR12087:SF0">
    <property type="entry name" value="ORIGIN RECOGNITION COMPLEX SUBUNIT 4"/>
    <property type="match status" value="1"/>
</dbReference>
<dbReference type="InterPro" id="IPR003959">
    <property type="entry name" value="ATPase_AAA_core"/>
</dbReference>
<dbReference type="InterPro" id="IPR027417">
    <property type="entry name" value="P-loop_NTPase"/>
</dbReference>
<evidence type="ECO:0000256" key="9">
    <source>
        <dbReference type="ARBA" id="ARBA00046777"/>
    </source>
</evidence>
<dbReference type="InterPro" id="IPR016527">
    <property type="entry name" value="ORC4"/>
</dbReference>
<dbReference type="Gene3D" id="3.40.50.300">
    <property type="entry name" value="P-loop containing nucleotide triphosphate hydrolases"/>
    <property type="match status" value="1"/>
</dbReference>
<keyword evidence="6" id="KW-0067">ATP-binding</keyword>
<evidence type="ECO:0000259" key="11">
    <source>
        <dbReference type="SMART" id="SM00382"/>
    </source>
</evidence>
<comment type="function">
    <text evidence="10">Component of the origin recognition complex (ORC) that binds origins of replication.</text>
</comment>
<comment type="similarity">
    <text evidence="2 10">Belongs to the ORC4 family.</text>
</comment>
<dbReference type="GO" id="GO:0016887">
    <property type="term" value="F:ATP hydrolysis activity"/>
    <property type="evidence" value="ECO:0007669"/>
    <property type="project" value="InterPro"/>
</dbReference>